<evidence type="ECO:0000313" key="2">
    <source>
        <dbReference type="Proteomes" id="UP000679307"/>
    </source>
</evidence>
<dbReference type="RefSeq" id="WP_214058738.1">
    <property type="nucleotide sequence ID" value="NZ_BAAAHS010000012.1"/>
</dbReference>
<organism evidence="1 2">
    <name type="scientific">Nocardioides aquaticus</name>
    <dbReference type="NCBI Taxonomy" id="160826"/>
    <lineage>
        <taxon>Bacteria</taxon>
        <taxon>Bacillati</taxon>
        <taxon>Actinomycetota</taxon>
        <taxon>Actinomycetes</taxon>
        <taxon>Propionibacteriales</taxon>
        <taxon>Nocardioidaceae</taxon>
        <taxon>Nocardioides</taxon>
    </lineage>
</organism>
<proteinExistence type="predicted"/>
<dbReference type="EMBL" id="CP075371">
    <property type="protein sequence ID" value="QVT79263.1"/>
    <property type="molecule type" value="Genomic_DNA"/>
</dbReference>
<name>A0ABX8EKX8_9ACTN</name>
<reference evidence="1 2" key="1">
    <citation type="submission" date="2021-05" db="EMBL/GenBank/DDBJ databases">
        <title>Complete genome of Nocardioides aquaticus KCTC 9944T isolated from meromictic and hypersaline Ekho Lake, Antarctica.</title>
        <authorList>
            <person name="Hwang K."/>
            <person name="Kim K.M."/>
            <person name="Choe H."/>
        </authorList>
    </citation>
    <scope>NUCLEOTIDE SEQUENCE [LARGE SCALE GENOMIC DNA]</scope>
    <source>
        <strain evidence="1 2">KCTC 9944</strain>
    </source>
</reference>
<dbReference type="Pfam" id="PF02287">
    <property type="entry name" value="Dehydratase_SU"/>
    <property type="match status" value="1"/>
</dbReference>
<protein>
    <submittedName>
        <fullName evidence="1">Propanediol dehydratase small subunit</fullName>
        <ecNumber evidence="1">4.2.1.28</ecNumber>
    </submittedName>
</protein>
<dbReference type="InterPro" id="IPR036091">
    <property type="entry name" value="Prodiol/glycerol_DeHase__sf_su"/>
</dbReference>
<dbReference type="PIRSF" id="PIRSF018505">
    <property type="entry name" value="Prpndl_dhdrts_sm"/>
    <property type="match status" value="1"/>
</dbReference>
<dbReference type="Proteomes" id="UP000679307">
    <property type="component" value="Chromosome"/>
</dbReference>
<dbReference type="NCBIfam" id="NF011975">
    <property type="entry name" value="PRK15443.2-2"/>
    <property type="match status" value="1"/>
</dbReference>
<keyword evidence="2" id="KW-1185">Reference proteome</keyword>
<accession>A0ABX8EKX8</accession>
<dbReference type="InterPro" id="IPR003207">
    <property type="entry name" value="Ppandiol/glycerol_DeHydtase_su"/>
</dbReference>
<dbReference type="SUPFAM" id="SSF47148">
    <property type="entry name" value="Diol dehydratase, gamma subunit"/>
    <property type="match status" value="1"/>
</dbReference>
<dbReference type="Gene3D" id="1.10.1510.20">
    <property type="entry name" value="Propanediol/glycerol dehydratase, small subunit"/>
    <property type="match status" value="1"/>
</dbReference>
<keyword evidence="1" id="KW-0456">Lyase</keyword>
<dbReference type="GO" id="GO:0050215">
    <property type="term" value="F:propanediol dehydratase activity"/>
    <property type="evidence" value="ECO:0007669"/>
    <property type="project" value="UniProtKB-EC"/>
</dbReference>
<sequence length="141" mass="15204">MSQPALTAADYPLSVKRPELLTTPTGKAFSEITLDGVMSGDVRAEDLRVSAETLRLQAALSEAAGRPQLGANLRRAAELTAVADERVLGIYNALRPNASTKQELLDIATELEEQYNATITADFVREAADVYERRGVLADAD</sequence>
<dbReference type="EC" id="4.2.1.28" evidence="1"/>
<evidence type="ECO:0000313" key="1">
    <source>
        <dbReference type="EMBL" id="QVT79263.1"/>
    </source>
</evidence>
<dbReference type="NCBIfam" id="NF011972">
    <property type="entry name" value="PRK15443.1-3"/>
    <property type="match status" value="1"/>
</dbReference>
<gene>
    <name evidence="1" type="primary">pduE_2</name>
    <name evidence="1" type="ORF">ENKNEFLB_01644</name>
</gene>